<name>A0A8H5HV38_9AGAR</name>
<dbReference type="EMBL" id="JAACJN010000017">
    <property type="protein sequence ID" value="KAF5390025.1"/>
    <property type="molecule type" value="Genomic_DNA"/>
</dbReference>
<evidence type="ECO:0000313" key="2">
    <source>
        <dbReference type="Proteomes" id="UP000518752"/>
    </source>
</evidence>
<dbReference type="Proteomes" id="UP000518752">
    <property type="component" value="Unassembled WGS sequence"/>
</dbReference>
<comment type="caution">
    <text evidence="1">The sequence shown here is derived from an EMBL/GenBank/DDBJ whole genome shotgun (WGS) entry which is preliminary data.</text>
</comment>
<reference evidence="1 2" key="1">
    <citation type="journal article" date="2020" name="ISME J.">
        <title>Uncovering the hidden diversity of litter-decomposition mechanisms in mushroom-forming fungi.</title>
        <authorList>
            <person name="Floudas D."/>
            <person name="Bentzer J."/>
            <person name="Ahren D."/>
            <person name="Johansson T."/>
            <person name="Persson P."/>
            <person name="Tunlid A."/>
        </authorList>
    </citation>
    <scope>NUCLEOTIDE SEQUENCE [LARGE SCALE GENOMIC DNA]</scope>
    <source>
        <strain evidence="1 2">CBS 406.79</strain>
    </source>
</reference>
<evidence type="ECO:0000313" key="1">
    <source>
        <dbReference type="EMBL" id="KAF5390025.1"/>
    </source>
</evidence>
<sequence>MSISEPQSINLRIEGSQTTIFEDFILTKGHVITTASSEGCHCCNGRNGDRNTSPGPTPTTALDDASIQKAFTFDATYDKKYDDFLIKRIGPDTNTVTNYWLLYIDYQFAKFGGCQLKVNPSQKVLWVFGASENTPFLDLHGPTTVRRNQSTTFGVINGRNGEPIEGATVRGQQTTANGQVQLTFDTAGSFLFKATKNGTIRSPALNILVV</sequence>
<gene>
    <name evidence="1" type="ORF">D9757_003819</name>
</gene>
<dbReference type="AlphaFoldDB" id="A0A8H5HV38"/>
<organism evidence="1 2">
    <name type="scientific">Collybiopsis confluens</name>
    <dbReference type="NCBI Taxonomy" id="2823264"/>
    <lineage>
        <taxon>Eukaryota</taxon>
        <taxon>Fungi</taxon>
        <taxon>Dikarya</taxon>
        <taxon>Basidiomycota</taxon>
        <taxon>Agaricomycotina</taxon>
        <taxon>Agaricomycetes</taxon>
        <taxon>Agaricomycetidae</taxon>
        <taxon>Agaricales</taxon>
        <taxon>Marasmiineae</taxon>
        <taxon>Omphalotaceae</taxon>
        <taxon>Collybiopsis</taxon>
    </lineage>
</organism>
<dbReference type="OrthoDB" id="10007757at2759"/>
<proteinExistence type="predicted"/>
<keyword evidence="2" id="KW-1185">Reference proteome</keyword>
<protein>
    <submittedName>
        <fullName evidence="1">Uncharacterized protein</fullName>
    </submittedName>
</protein>
<accession>A0A8H5HV38</accession>